<gene>
    <name evidence="1" type="ORF">GIB67_034695</name>
</gene>
<sequence length="201" mass="23672">MRKEMEDCLFAQIEIEQSLKQENESLILISKEKHEKVVNLQQKFIHLKEKLARKDGLHYIVEEKYMNEIAKWSKKNSMRVNEKEPTRKYKKMVHNFERFNGDGEYEVSECREAASRRIKQLYDELVMRYFGSINLNSPPLSMREASYEGMTEAKAALWREDFHLHCQMQTVILNPMARRAALVAWARELVRKEGSSSVGAV</sequence>
<dbReference type="EMBL" id="JACGCM010000377">
    <property type="protein sequence ID" value="KAF6172843.1"/>
    <property type="molecule type" value="Genomic_DNA"/>
</dbReference>
<evidence type="ECO:0000313" key="2">
    <source>
        <dbReference type="Proteomes" id="UP000541444"/>
    </source>
</evidence>
<dbReference type="Proteomes" id="UP000541444">
    <property type="component" value="Unassembled WGS sequence"/>
</dbReference>
<comment type="caution">
    <text evidence="1">The sequence shown here is derived from an EMBL/GenBank/DDBJ whole genome shotgun (WGS) entry which is preliminary data.</text>
</comment>
<keyword evidence="2" id="KW-1185">Reference proteome</keyword>
<organism evidence="1 2">
    <name type="scientific">Kingdonia uniflora</name>
    <dbReference type="NCBI Taxonomy" id="39325"/>
    <lineage>
        <taxon>Eukaryota</taxon>
        <taxon>Viridiplantae</taxon>
        <taxon>Streptophyta</taxon>
        <taxon>Embryophyta</taxon>
        <taxon>Tracheophyta</taxon>
        <taxon>Spermatophyta</taxon>
        <taxon>Magnoliopsida</taxon>
        <taxon>Ranunculales</taxon>
        <taxon>Circaeasteraceae</taxon>
        <taxon>Kingdonia</taxon>
    </lineage>
</organism>
<evidence type="ECO:0000313" key="1">
    <source>
        <dbReference type="EMBL" id="KAF6172843.1"/>
    </source>
</evidence>
<name>A0A7J7P0H7_9MAGN</name>
<reference evidence="1 2" key="1">
    <citation type="journal article" date="2020" name="IScience">
        <title>Genome Sequencing of the Endangered Kingdonia uniflora (Circaeasteraceae, Ranunculales) Reveals Potential Mechanisms of Evolutionary Specialization.</title>
        <authorList>
            <person name="Sun Y."/>
            <person name="Deng T."/>
            <person name="Zhang A."/>
            <person name="Moore M.J."/>
            <person name="Landis J.B."/>
            <person name="Lin N."/>
            <person name="Zhang H."/>
            <person name="Zhang X."/>
            <person name="Huang J."/>
            <person name="Zhang X."/>
            <person name="Sun H."/>
            <person name="Wang H."/>
        </authorList>
    </citation>
    <scope>NUCLEOTIDE SEQUENCE [LARGE SCALE GENOMIC DNA]</scope>
    <source>
        <strain evidence="1">TB1705</strain>
        <tissue evidence="1">Leaf</tissue>
    </source>
</reference>
<proteinExistence type="predicted"/>
<dbReference type="AlphaFoldDB" id="A0A7J7P0H7"/>
<protein>
    <submittedName>
        <fullName evidence="1">Uncharacterized protein</fullName>
    </submittedName>
</protein>
<accession>A0A7J7P0H7</accession>